<protein>
    <submittedName>
        <fullName evidence="2">Uncharacterized protein</fullName>
    </submittedName>
</protein>
<feature type="compositionally biased region" description="Low complexity" evidence="1">
    <location>
        <begin position="28"/>
        <end position="41"/>
    </location>
</feature>
<evidence type="ECO:0000313" key="2">
    <source>
        <dbReference type="EMBL" id="KAG2633047.1"/>
    </source>
</evidence>
<evidence type="ECO:0000256" key="1">
    <source>
        <dbReference type="SAM" id="MobiDB-lite"/>
    </source>
</evidence>
<evidence type="ECO:0000313" key="3">
    <source>
        <dbReference type="Proteomes" id="UP000823388"/>
    </source>
</evidence>
<keyword evidence="3" id="KW-1185">Reference proteome</keyword>
<feature type="region of interest" description="Disordered" evidence="1">
    <location>
        <begin position="1"/>
        <end position="49"/>
    </location>
</feature>
<dbReference type="EMBL" id="CM029040">
    <property type="protein sequence ID" value="KAG2633047.1"/>
    <property type="molecule type" value="Genomic_DNA"/>
</dbReference>
<accession>A0A8T0VF82</accession>
<proteinExistence type="predicted"/>
<sequence length="249" mass="26238">MTRTSEPRLAAPAQEKEEEEPQRRAARRAAAPSHRAAAPPAARRRHAATRRRAVLLGVSGAATPGVRATAEEEPPRRAARRFFCADCTRRVTLISTVDAGTEFGGGDCDGSFLRALASTHSNESPAVPSPPDAPLMAWRRMPPLSAASAASRCSSVSCAWPASDAISCAAASVSLVLCVKLTGFMAAALCYSSHSARTCGNETSLPLLVSEASEIRLEVHAEIGLLQLAGLFKFLSSSQMALFPLPSLE</sequence>
<comment type="caution">
    <text evidence="2">The sequence shown here is derived from an EMBL/GenBank/DDBJ whole genome shotgun (WGS) entry which is preliminary data.</text>
</comment>
<organism evidence="2 3">
    <name type="scientific">Panicum virgatum</name>
    <name type="common">Blackwell switchgrass</name>
    <dbReference type="NCBI Taxonomy" id="38727"/>
    <lineage>
        <taxon>Eukaryota</taxon>
        <taxon>Viridiplantae</taxon>
        <taxon>Streptophyta</taxon>
        <taxon>Embryophyta</taxon>
        <taxon>Tracheophyta</taxon>
        <taxon>Spermatophyta</taxon>
        <taxon>Magnoliopsida</taxon>
        <taxon>Liliopsida</taxon>
        <taxon>Poales</taxon>
        <taxon>Poaceae</taxon>
        <taxon>PACMAD clade</taxon>
        <taxon>Panicoideae</taxon>
        <taxon>Panicodae</taxon>
        <taxon>Paniceae</taxon>
        <taxon>Panicinae</taxon>
        <taxon>Panicum</taxon>
        <taxon>Panicum sect. Hiantes</taxon>
    </lineage>
</organism>
<dbReference type="Proteomes" id="UP000823388">
    <property type="component" value="Chromosome 2N"/>
</dbReference>
<gene>
    <name evidence="2" type="ORF">PVAP13_2NG290103</name>
</gene>
<dbReference type="AlphaFoldDB" id="A0A8T0VF82"/>
<name>A0A8T0VF82_PANVG</name>
<reference evidence="2" key="1">
    <citation type="submission" date="2020-05" db="EMBL/GenBank/DDBJ databases">
        <title>WGS assembly of Panicum virgatum.</title>
        <authorList>
            <person name="Lovell J.T."/>
            <person name="Jenkins J."/>
            <person name="Shu S."/>
            <person name="Juenger T.E."/>
            <person name="Schmutz J."/>
        </authorList>
    </citation>
    <scope>NUCLEOTIDE SEQUENCE</scope>
    <source>
        <strain evidence="2">AP13</strain>
    </source>
</reference>